<sequence length="797" mass="86816">MSSSIAPSQTRKRQFPYLRPDKVDTSAEILSSFSDIRVKTFETIYADADDEHAAWRPDKSPKGFVDEPIRDVVDLINTHPSFATVSSCSGRIALFDSSLQQTNDDGLVESGKGIGGWLMVCHEEAEPVCLLDIFHASADTGHLHNEAEMPLSFKFEPMLLHVAAASLSRGQQLLQLALQLGFRESGLVVTDLRVTVAIRTYSLALTVPLARHGAFRPPDEYLRALAVEANRRMRVNTEKIQRLLHSLTEHFFRPVPLSCRIRVQALPQLGLRSHSAVAVTRPRTTDSIDIIVFGGYGRGPRLAKNTGRSLQGSQRSSHIYCLTRANGVWEDGWHEIPQGHPSDLGDTCISPFRFTCRPVALTTREGSATCVLPGGISIVAIFGGRTNPANPLGDLLLYDHEHHPGILWEPNDIRGCLPEPSWGHTLTAMPFGSSSNRLAVLCGGRNERECLGSIYILSAVRDNEQAAHLIWEEVVTSPPLQGVFLHSAVATSHDSLLLFGGLNKPLDILEAFDYMTCACAHSVDLCSGKLTPIDSKSCPCLFGHTVVPLVSSENQGFQSHFLLTGGLQKTSQGGNFATSAPFRCVSVSKNGPDLSFEQHGTIIEESDEKFDFGSLLDHSCIPIDNCSREPHKFISVGGGVAGFAFEQCFAESFTFEVQLVPSANSVGDDIVAGKADATLRKSNSTADNSRVATLHASESALIDVLYVDRRNAKKAKTMLEEASWLDKRHRMFPADSHAPILDVEKCIALPVLESCLFALDAMETGSINLGKIIIGRGKQSMPLSTAAYANQAKKINA</sequence>
<protein>
    <recommendedName>
        <fullName evidence="2">tRNA(Phe) 7-[(3-amino-3-carboxypropyl)-4-demethylwyosine(37)-N(4)]-methyltransferase</fullName>
        <ecNumber evidence="2">2.1.1.282</ecNumber>
    </recommendedName>
    <alternativeName>
        <fullName evidence="7">tRNA(Phe) 7-((3-amino-3-carboxypropyl)-4-demethylwyosine(37)-N(4))-methyltransferase</fullName>
    </alternativeName>
</protein>
<dbReference type="EC" id="2.1.1.282" evidence="2"/>
<dbReference type="EMBL" id="CP001142">
    <property type="protein sequence ID" value="ACI65972.1"/>
    <property type="molecule type" value="Genomic_DNA"/>
</dbReference>
<dbReference type="RefSeq" id="XP_002186502.1">
    <property type="nucleotide sequence ID" value="XM_002186466.1"/>
</dbReference>
<evidence type="ECO:0000256" key="3">
    <source>
        <dbReference type="ARBA" id="ARBA00022603"/>
    </source>
</evidence>
<comment type="similarity">
    <text evidence="1">Belongs to the TYW3 family.</text>
</comment>
<name>B5Y5P7_PHATC</name>
<dbReference type="OrthoDB" id="48625at2759"/>
<keyword evidence="4" id="KW-0808">Transferase</keyword>
<dbReference type="eggNOG" id="KOG1228">
    <property type="taxonomic scope" value="Eukaryota"/>
</dbReference>
<dbReference type="Proteomes" id="UP000000759">
    <property type="component" value="Chromosome 3"/>
</dbReference>
<evidence type="ECO:0000259" key="9">
    <source>
        <dbReference type="Pfam" id="PF02676"/>
    </source>
</evidence>
<evidence type="ECO:0000313" key="11">
    <source>
        <dbReference type="Proteomes" id="UP000000759"/>
    </source>
</evidence>
<evidence type="ECO:0000256" key="1">
    <source>
        <dbReference type="ARBA" id="ARBA00008569"/>
    </source>
</evidence>
<dbReference type="AlphaFoldDB" id="B5Y5P7"/>
<evidence type="ECO:0000313" key="10">
    <source>
        <dbReference type="EMBL" id="ACI65972.1"/>
    </source>
</evidence>
<evidence type="ECO:0000256" key="7">
    <source>
        <dbReference type="ARBA" id="ARBA00030554"/>
    </source>
</evidence>
<reference evidence="10 11" key="1">
    <citation type="journal article" date="2008" name="Nature">
        <title>The Phaeodactylum genome reveals the evolutionary history of diatom genomes.</title>
        <authorList>
            <person name="Bowler C."/>
            <person name="Allen A.E."/>
            <person name="Badger J.H."/>
            <person name="Grimwood J."/>
            <person name="Jabbari K."/>
            <person name="Kuo A."/>
            <person name="Maheswari U."/>
            <person name="Martens C."/>
            <person name="Maumus F."/>
            <person name="Otillar R.P."/>
            <person name="Rayko E."/>
            <person name="Salamov A."/>
            <person name="Vandepoele K."/>
            <person name="Beszteri B."/>
            <person name="Gruber A."/>
            <person name="Heijde M."/>
            <person name="Katinka M."/>
            <person name="Mock T."/>
            <person name="Valentin K."/>
            <person name="Verret F."/>
            <person name="Berges J.A."/>
            <person name="Brownlee C."/>
            <person name="Cadoret J.P."/>
            <person name="Chiovitti A."/>
            <person name="Choi C.J."/>
            <person name="Coesel S."/>
            <person name="De Martino A."/>
            <person name="Detter J.C."/>
            <person name="Durkin C."/>
            <person name="Falciatore A."/>
            <person name="Fournet J."/>
            <person name="Haruta M."/>
            <person name="Huysman M.J."/>
            <person name="Jenkins B.D."/>
            <person name="Jiroutova K."/>
            <person name="Jorgensen R.E."/>
            <person name="Joubert Y."/>
            <person name="Kaplan A."/>
            <person name="Kroger N."/>
            <person name="Kroth P.G."/>
            <person name="La Roche J."/>
            <person name="Lindquist E."/>
            <person name="Lommer M."/>
            <person name="Martin-Jezequel V."/>
            <person name="Lopez P.J."/>
            <person name="Lucas S."/>
            <person name="Mangogna M."/>
            <person name="McGinnis K."/>
            <person name="Medlin L.K."/>
            <person name="Montsant A."/>
            <person name="Oudot-Le Secq M.P."/>
            <person name="Napoli C."/>
            <person name="Obornik M."/>
            <person name="Parker M.S."/>
            <person name="Petit J.L."/>
            <person name="Porcel B.M."/>
            <person name="Poulsen N."/>
            <person name="Robison M."/>
            <person name="Rychlewski L."/>
            <person name="Rynearson T.A."/>
            <person name="Schmutz J."/>
            <person name="Shapiro H."/>
            <person name="Siaut M."/>
            <person name="Stanley M."/>
            <person name="Sussman M.R."/>
            <person name="Taylor A.R."/>
            <person name="Vardi A."/>
            <person name="von Dassow P."/>
            <person name="Vyverman W."/>
            <person name="Willis A."/>
            <person name="Wyrwicz L.S."/>
            <person name="Rokhsar D.S."/>
            <person name="Weissenbach J."/>
            <person name="Armbrust E.V."/>
            <person name="Green B.R."/>
            <person name="Van de Peer Y."/>
            <person name="Grigoriev I.V."/>
        </authorList>
    </citation>
    <scope>NUCLEOTIDE SEQUENCE [LARGE SCALE GENOMIC DNA]</scope>
    <source>
        <strain evidence="10 11">CCAP 1055/1</strain>
    </source>
</reference>
<evidence type="ECO:0000256" key="8">
    <source>
        <dbReference type="ARBA" id="ARBA00049202"/>
    </source>
</evidence>
<evidence type="ECO:0000256" key="5">
    <source>
        <dbReference type="ARBA" id="ARBA00022691"/>
    </source>
</evidence>
<dbReference type="SUPFAM" id="SSF111278">
    <property type="entry name" value="SSo0622-like"/>
    <property type="match status" value="1"/>
</dbReference>
<feature type="domain" description="tRNA wybutosine-synthesizing protein" evidence="9">
    <location>
        <begin position="57"/>
        <end position="248"/>
    </location>
</feature>
<accession>B5Y5P7</accession>
<evidence type="ECO:0000256" key="4">
    <source>
        <dbReference type="ARBA" id="ARBA00022679"/>
    </source>
</evidence>
<dbReference type="SUPFAM" id="SSF50965">
    <property type="entry name" value="Galactose oxidase, central domain"/>
    <property type="match status" value="1"/>
</dbReference>
<dbReference type="GeneID" id="7204119"/>
<organism evidence="10 11">
    <name type="scientific">Phaeodactylum tricornutum (strain CCAP 1055/1)</name>
    <dbReference type="NCBI Taxonomy" id="556484"/>
    <lineage>
        <taxon>Eukaryota</taxon>
        <taxon>Sar</taxon>
        <taxon>Stramenopiles</taxon>
        <taxon>Ochrophyta</taxon>
        <taxon>Bacillariophyta</taxon>
        <taxon>Bacillariophyceae</taxon>
        <taxon>Bacillariophycidae</taxon>
        <taxon>Naviculales</taxon>
        <taxon>Phaeodactylaceae</taxon>
        <taxon>Phaeodactylum</taxon>
    </lineage>
</organism>
<dbReference type="InParanoid" id="B5Y5P7"/>
<dbReference type="HOGENOM" id="CLU_338763_0_0_1"/>
<dbReference type="InterPro" id="IPR015915">
    <property type="entry name" value="Kelch-typ_b-propeller"/>
</dbReference>
<dbReference type="PANTHER" id="PTHR48418:SF1">
    <property type="entry name" value="TRNA WYBUTOSINE-SYNTHESIZING PROTEIN 3"/>
    <property type="match status" value="1"/>
</dbReference>
<keyword evidence="11" id="KW-1185">Reference proteome</keyword>
<evidence type="ECO:0000256" key="6">
    <source>
        <dbReference type="ARBA" id="ARBA00022694"/>
    </source>
</evidence>
<dbReference type="GO" id="GO:0008033">
    <property type="term" value="P:tRNA processing"/>
    <property type="evidence" value="ECO:0007669"/>
    <property type="project" value="UniProtKB-KW"/>
</dbReference>
<dbReference type="InterPro" id="IPR036602">
    <property type="entry name" value="tRNA_yW-synthesising-like_sf"/>
</dbReference>
<keyword evidence="5" id="KW-0949">S-adenosyl-L-methionine</keyword>
<dbReference type="InterPro" id="IPR003827">
    <property type="entry name" value="tRNA_yW-synthesising"/>
</dbReference>
<dbReference type="Gene3D" id="3.30.1960.10">
    <property type="entry name" value="tRNA wybutosine-synthesizing-like"/>
    <property type="match status" value="1"/>
</dbReference>
<evidence type="ECO:0000256" key="2">
    <source>
        <dbReference type="ARBA" id="ARBA00012750"/>
    </source>
</evidence>
<dbReference type="PaxDb" id="2850-Phatr33584"/>
<gene>
    <name evidence="10" type="ORF">PHATR_33584</name>
</gene>
<reference evidence="11" key="2">
    <citation type="submission" date="2008-08" db="EMBL/GenBank/DDBJ databases">
        <authorList>
            <consortium name="Diatom Consortium"/>
            <person name="Grigoriev I."/>
            <person name="Grimwood J."/>
            <person name="Kuo A."/>
            <person name="Otillar R.P."/>
            <person name="Salamov A."/>
            <person name="Detter J.C."/>
            <person name="Lindquist E."/>
            <person name="Shapiro H."/>
            <person name="Lucas S."/>
            <person name="Glavina del Rio T."/>
            <person name="Pitluck S."/>
            <person name="Rokhsar D."/>
            <person name="Bowler C."/>
        </authorList>
    </citation>
    <scope>GENOME REANNOTATION</scope>
    <source>
        <strain evidence="11">CCAP 1055/1</strain>
    </source>
</reference>
<dbReference type="Gene3D" id="2.120.10.80">
    <property type="entry name" value="Kelch-type beta propeller"/>
    <property type="match status" value="1"/>
</dbReference>
<dbReference type="Pfam" id="PF02676">
    <property type="entry name" value="TYW3"/>
    <property type="match status" value="1"/>
</dbReference>
<keyword evidence="3" id="KW-0489">Methyltransferase</keyword>
<proteinExistence type="inferred from homology"/>
<dbReference type="GO" id="GO:0032259">
    <property type="term" value="P:methylation"/>
    <property type="evidence" value="ECO:0007669"/>
    <property type="project" value="UniProtKB-KW"/>
</dbReference>
<dbReference type="KEGG" id="pti:PHATR_33584"/>
<dbReference type="InterPro" id="IPR011043">
    <property type="entry name" value="Gal_Oxase/kelch_b-propeller"/>
</dbReference>
<dbReference type="STRING" id="556484.B5Y5P7"/>
<comment type="catalytic activity">
    <reaction evidence="8">
        <text>4-demethyl-7-[(3S)-3-amino-3-carboxypropyl]wyosine(37) in tRNA(Phe) + S-adenosyl-L-methionine = 7-[(3S)-3-amino-3-carboxypropyl]wyosine(37) in tRNA(Phe) + S-adenosyl-L-homocysteine + H(+)</text>
        <dbReference type="Rhea" id="RHEA:36635"/>
        <dbReference type="Rhea" id="RHEA-COMP:10378"/>
        <dbReference type="Rhea" id="RHEA-COMP:10379"/>
        <dbReference type="ChEBI" id="CHEBI:15378"/>
        <dbReference type="ChEBI" id="CHEBI:57856"/>
        <dbReference type="ChEBI" id="CHEBI:59789"/>
        <dbReference type="ChEBI" id="CHEBI:73543"/>
        <dbReference type="ChEBI" id="CHEBI:73550"/>
        <dbReference type="EC" id="2.1.1.282"/>
    </reaction>
</comment>
<dbReference type="GO" id="GO:0008168">
    <property type="term" value="F:methyltransferase activity"/>
    <property type="evidence" value="ECO:0007669"/>
    <property type="project" value="UniProtKB-KW"/>
</dbReference>
<keyword evidence="6" id="KW-0819">tRNA processing</keyword>
<dbReference type="OMA" id="TCAMRES"/>
<dbReference type="PANTHER" id="PTHR48418">
    <property type="entry name" value="TRNA WYBUTOSINE-SYNTHESIZING PROTEIN 3"/>
    <property type="match status" value="1"/>
</dbReference>